<feature type="domain" description="DUF6533" evidence="3">
    <location>
        <begin position="22"/>
        <end position="66"/>
    </location>
</feature>
<protein>
    <recommendedName>
        <fullName evidence="3">DUF6533 domain-containing protein</fullName>
    </recommendedName>
</protein>
<keyword evidence="5" id="KW-1185">Reference proteome</keyword>
<evidence type="ECO:0000313" key="4">
    <source>
        <dbReference type="EMBL" id="RPD59067.1"/>
    </source>
</evidence>
<feature type="transmembrane region" description="Helical" evidence="2">
    <location>
        <begin position="86"/>
        <end position="102"/>
    </location>
</feature>
<evidence type="ECO:0000259" key="3">
    <source>
        <dbReference type="Pfam" id="PF20151"/>
    </source>
</evidence>
<keyword evidence="2" id="KW-1133">Transmembrane helix</keyword>
<evidence type="ECO:0000256" key="2">
    <source>
        <dbReference type="SAM" id="Phobius"/>
    </source>
</evidence>
<feature type="transmembrane region" description="Helical" evidence="2">
    <location>
        <begin position="12"/>
        <end position="33"/>
    </location>
</feature>
<name>A0A5C2S768_9APHY</name>
<feature type="compositionally biased region" description="Low complexity" evidence="1">
    <location>
        <begin position="369"/>
        <end position="383"/>
    </location>
</feature>
<dbReference type="AlphaFoldDB" id="A0A5C2S768"/>
<dbReference type="Pfam" id="PF20151">
    <property type="entry name" value="DUF6533"/>
    <property type="match status" value="1"/>
</dbReference>
<feature type="region of interest" description="Disordered" evidence="1">
    <location>
        <begin position="347"/>
        <end position="383"/>
    </location>
</feature>
<feature type="transmembrane region" description="Helical" evidence="2">
    <location>
        <begin position="53"/>
        <end position="74"/>
    </location>
</feature>
<feature type="transmembrane region" description="Helical" evidence="2">
    <location>
        <begin position="181"/>
        <end position="202"/>
    </location>
</feature>
<proteinExistence type="predicted"/>
<feature type="transmembrane region" description="Helical" evidence="2">
    <location>
        <begin position="114"/>
        <end position="136"/>
    </location>
</feature>
<dbReference type="Proteomes" id="UP000313359">
    <property type="component" value="Unassembled WGS sequence"/>
</dbReference>
<reference evidence="4" key="1">
    <citation type="journal article" date="2018" name="Genome Biol. Evol.">
        <title>Genomics and development of Lentinus tigrinus, a white-rot wood-decaying mushroom with dimorphic fruiting bodies.</title>
        <authorList>
            <person name="Wu B."/>
            <person name="Xu Z."/>
            <person name="Knudson A."/>
            <person name="Carlson A."/>
            <person name="Chen N."/>
            <person name="Kovaka S."/>
            <person name="LaButti K."/>
            <person name="Lipzen A."/>
            <person name="Pennachio C."/>
            <person name="Riley R."/>
            <person name="Schakwitz W."/>
            <person name="Umezawa K."/>
            <person name="Ohm R.A."/>
            <person name="Grigoriev I.V."/>
            <person name="Nagy L.G."/>
            <person name="Gibbons J."/>
            <person name="Hibbett D."/>
        </authorList>
    </citation>
    <scope>NUCLEOTIDE SEQUENCE [LARGE SCALE GENOMIC DNA]</scope>
    <source>
        <strain evidence="4">ALCF2SS1-6</strain>
    </source>
</reference>
<evidence type="ECO:0000256" key="1">
    <source>
        <dbReference type="SAM" id="MobiDB-lite"/>
    </source>
</evidence>
<keyword evidence="2" id="KW-0812">Transmembrane</keyword>
<feature type="transmembrane region" description="Helical" evidence="2">
    <location>
        <begin position="222"/>
        <end position="239"/>
    </location>
</feature>
<dbReference type="EMBL" id="ML122272">
    <property type="protein sequence ID" value="RPD59067.1"/>
    <property type="molecule type" value="Genomic_DNA"/>
</dbReference>
<dbReference type="OrthoDB" id="2756573at2759"/>
<accession>A0A5C2S768</accession>
<gene>
    <name evidence="4" type="ORF">L227DRAFT_628864</name>
</gene>
<keyword evidence="2" id="KW-0472">Membrane</keyword>
<organism evidence="4 5">
    <name type="scientific">Lentinus tigrinus ALCF2SS1-6</name>
    <dbReference type="NCBI Taxonomy" id="1328759"/>
    <lineage>
        <taxon>Eukaryota</taxon>
        <taxon>Fungi</taxon>
        <taxon>Dikarya</taxon>
        <taxon>Basidiomycota</taxon>
        <taxon>Agaricomycotina</taxon>
        <taxon>Agaricomycetes</taxon>
        <taxon>Polyporales</taxon>
        <taxon>Polyporaceae</taxon>
        <taxon>Lentinus</taxon>
    </lineage>
</organism>
<evidence type="ECO:0000313" key="5">
    <source>
        <dbReference type="Proteomes" id="UP000313359"/>
    </source>
</evidence>
<dbReference type="InterPro" id="IPR045340">
    <property type="entry name" value="DUF6533"/>
</dbReference>
<feature type="transmembrane region" description="Helical" evidence="2">
    <location>
        <begin position="251"/>
        <end position="274"/>
    </location>
</feature>
<sequence>MSSDTDVAATLALFDTIYTETYCGMAAAVLFIYDACVTFDREVAYFWNAKRKVASLLFFANRWISMTLYIMWFVDSFATFSSDKLYVFRFSGSFIGSTAIHPRSKAYVLSKSKLLGLLVLVLSLAPVASNLVQYGYDLAGEILPPFGCLYISNITGAINLKSGSSNLYDSRRLIQGTVVIFVARIPLIVADILLTCITWTKLSTRDALRDLRQSKRVSLSDILFRGGTIYFAYVHSIAARSSMQPLNRGIISVLFILNVLHLILSATAVAIAGSGQQSEVTTFTGPITAILISHFLLELQEANQTVIRIDPDDPLRFSRDPYDYTPSFISSLGAVVSPALPIPHDDDTDWHIGLGRPGPGEEVKGAGQSSDSQTASSSFSASA</sequence>